<organism evidence="1 2">
    <name type="scientific">Cetraspora pellucida</name>
    <dbReference type="NCBI Taxonomy" id="1433469"/>
    <lineage>
        <taxon>Eukaryota</taxon>
        <taxon>Fungi</taxon>
        <taxon>Fungi incertae sedis</taxon>
        <taxon>Mucoromycota</taxon>
        <taxon>Glomeromycotina</taxon>
        <taxon>Glomeromycetes</taxon>
        <taxon>Diversisporales</taxon>
        <taxon>Gigasporaceae</taxon>
        <taxon>Cetraspora</taxon>
    </lineage>
</organism>
<evidence type="ECO:0000313" key="2">
    <source>
        <dbReference type="Proteomes" id="UP000789759"/>
    </source>
</evidence>
<reference evidence="1" key="1">
    <citation type="submission" date="2021-06" db="EMBL/GenBank/DDBJ databases">
        <authorList>
            <person name="Kallberg Y."/>
            <person name="Tangrot J."/>
            <person name="Rosling A."/>
        </authorList>
    </citation>
    <scope>NUCLEOTIDE SEQUENCE</scope>
    <source>
        <strain evidence="1">FL966</strain>
    </source>
</reference>
<evidence type="ECO:0000313" key="1">
    <source>
        <dbReference type="EMBL" id="CAG8578612.1"/>
    </source>
</evidence>
<name>A0A9N9BX50_9GLOM</name>
<keyword evidence="2" id="KW-1185">Reference proteome</keyword>
<dbReference type="Proteomes" id="UP000789759">
    <property type="component" value="Unassembled WGS sequence"/>
</dbReference>
<comment type="caution">
    <text evidence="1">The sequence shown here is derived from an EMBL/GenBank/DDBJ whole genome shotgun (WGS) entry which is preliminary data.</text>
</comment>
<sequence>MVNRKMSDASFLELDNFSKEYSFQNEIEFDIKEIKNIHTFDGYSFD</sequence>
<dbReference type="AlphaFoldDB" id="A0A9N9BX50"/>
<dbReference type="EMBL" id="CAJVQA010003596">
    <property type="protein sequence ID" value="CAG8578612.1"/>
    <property type="molecule type" value="Genomic_DNA"/>
</dbReference>
<accession>A0A9N9BX50</accession>
<gene>
    <name evidence="1" type="ORF">CPELLU_LOCUS5980</name>
</gene>
<protein>
    <submittedName>
        <fullName evidence="1">2615_t:CDS:1</fullName>
    </submittedName>
</protein>
<proteinExistence type="predicted"/>